<protein>
    <submittedName>
        <fullName evidence="1">CoA transferase</fullName>
    </submittedName>
</protein>
<dbReference type="PANTHER" id="PTHR48228:SF5">
    <property type="entry name" value="ALPHA-METHYLACYL-COA RACEMASE"/>
    <property type="match status" value="1"/>
</dbReference>
<proteinExistence type="predicted"/>
<keyword evidence="2" id="KW-1185">Reference proteome</keyword>
<dbReference type="Proteomes" id="UP001211866">
    <property type="component" value="Chromosome"/>
</dbReference>
<dbReference type="PANTHER" id="PTHR48228">
    <property type="entry name" value="SUCCINYL-COA--D-CITRAMALATE COA-TRANSFERASE"/>
    <property type="match status" value="1"/>
</dbReference>
<evidence type="ECO:0000313" key="2">
    <source>
        <dbReference type="Proteomes" id="UP001211866"/>
    </source>
</evidence>
<accession>A0ABY7N4J5</accession>
<keyword evidence="1" id="KW-0808">Transferase</keyword>
<sequence>MNQVLTGVRVLEMEAIGPVPWAGMILADLGATVVRIARPEPADMGIVRDPRFEVTTRGKQRETVDLKSAAGRARVLELAAEADVLIEGMRPGVMERLGLGPQDCWQHNPALVYGRITGWGQSGPLASTVGHDINYLALSGVLHAIGPADGAPAVPLNLIGDFGAGGMLLLVGVLAALMQARSTGKGQLVDAAMVDGALLMLAPILGRWQAGQWQDQRASNLLDGGAPFYSTYQTADHKAVAVGAIEPRFYKALLDGLGLDSGSLPQQHDQSAWPVMKERFAEIFGRYPRAHWEAVFAGTEACVTPVLSLAETVTHPHFVERGSFVRSDGVVQPAAAPRFSC</sequence>
<evidence type="ECO:0000313" key="1">
    <source>
        <dbReference type="EMBL" id="WBM38283.1"/>
    </source>
</evidence>
<dbReference type="Gene3D" id="3.30.1540.10">
    <property type="entry name" value="formyl-coa transferase, domain 3"/>
    <property type="match status" value="1"/>
</dbReference>
<dbReference type="InterPro" id="IPR003673">
    <property type="entry name" value="CoA-Trfase_fam_III"/>
</dbReference>
<dbReference type="Pfam" id="PF02515">
    <property type="entry name" value="CoA_transf_3"/>
    <property type="match status" value="1"/>
</dbReference>
<name>A0ABY7N4J5_ALCFA</name>
<dbReference type="InterPro" id="IPR023606">
    <property type="entry name" value="CoA-Trfase_III_dom_1_sf"/>
</dbReference>
<dbReference type="InterPro" id="IPR044855">
    <property type="entry name" value="CoA-Trfase_III_dom3_sf"/>
</dbReference>
<dbReference type="InterPro" id="IPR050509">
    <property type="entry name" value="CoA-transferase_III"/>
</dbReference>
<dbReference type="RefSeq" id="WP_086069713.1">
    <property type="nucleotide sequence ID" value="NZ_CP096916.1"/>
</dbReference>
<dbReference type="EMBL" id="CP096916">
    <property type="protein sequence ID" value="WBM38283.1"/>
    <property type="molecule type" value="Genomic_DNA"/>
</dbReference>
<dbReference type="SUPFAM" id="SSF89796">
    <property type="entry name" value="CoA-transferase family III (CaiB/BaiF)"/>
    <property type="match status" value="1"/>
</dbReference>
<gene>
    <name evidence="1" type="ORF">M2J83_00135</name>
</gene>
<dbReference type="Gene3D" id="3.40.50.10540">
    <property type="entry name" value="Crotonobetainyl-coa:carnitine coa-transferase, domain 1"/>
    <property type="match status" value="1"/>
</dbReference>
<dbReference type="GO" id="GO:0016740">
    <property type="term" value="F:transferase activity"/>
    <property type="evidence" value="ECO:0007669"/>
    <property type="project" value="UniProtKB-KW"/>
</dbReference>
<reference evidence="1 2" key="1">
    <citation type="submission" date="2022-05" db="EMBL/GenBank/DDBJ databases">
        <title>Complete sequence of strain NY11312.</title>
        <authorList>
            <person name="Zhou D."/>
        </authorList>
    </citation>
    <scope>NUCLEOTIDE SEQUENCE [LARGE SCALE GENOMIC DNA]</scope>
    <source>
        <strain evidence="1 2">NY11312</strain>
    </source>
</reference>
<organism evidence="1 2">
    <name type="scientific">Alcaligenes faecalis</name>
    <dbReference type="NCBI Taxonomy" id="511"/>
    <lineage>
        <taxon>Bacteria</taxon>
        <taxon>Pseudomonadati</taxon>
        <taxon>Pseudomonadota</taxon>
        <taxon>Betaproteobacteria</taxon>
        <taxon>Burkholderiales</taxon>
        <taxon>Alcaligenaceae</taxon>
        <taxon>Alcaligenes</taxon>
    </lineage>
</organism>